<evidence type="ECO:0000256" key="5">
    <source>
        <dbReference type="ARBA" id="ARBA00022692"/>
    </source>
</evidence>
<dbReference type="EMBL" id="CP051775">
    <property type="protein sequence ID" value="QJE74937.1"/>
    <property type="molecule type" value="Genomic_DNA"/>
</dbReference>
<keyword evidence="8 9" id="KW-0472">Membrane</keyword>
<feature type="transmembrane region" description="Helical" evidence="9">
    <location>
        <begin position="350"/>
        <end position="371"/>
    </location>
</feature>
<accession>A0A858RC64</accession>
<feature type="transmembrane region" description="Helical" evidence="9">
    <location>
        <begin position="83"/>
        <end position="101"/>
    </location>
</feature>
<keyword evidence="7 9" id="KW-1133">Transmembrane helix</keyword>
<feature type="transmembrane region" description="Helical" evidence="9">
    <location>
        <begin position="203"/>
        <end position="229"/>
    </location>
</feature>
<dbReference type="GO" id="GO:0006865">
    <property type="term" value="P:amino acid transport"/>
    <property type="evidence" value="ECO:0007669"/>
    <property type="project" value="UniProtKB-KW"/>
</dbReference>
<keyword evidence="6" id="KW-0029">Amino-acid transport</keyword>
<dbReference type="InterPro" id="IPR000515">
    <property type="entry name" value="MetI-like"/>
</dbReference>
<dbReference type="PANTHER" id="PTHR30614">
    <property type="entry name" value="MEMBRANE COMPONENT OF AMINO ACID ABC TRANSPORTER"/>
    <property type="match status" value="1"/>
</dbReference>
<comment type="subcellular location">
    <subcellularLocation>
        <location evidence="1">Cell inner membrane</location>
        <topology evidence="1">Multi-pass membrane protein</topology>
    </subcellularLocation>
    <subcellularLocation>
        <location evidence="9">Cell membrane</location>
        <topology evidence="9">Multi-pass membrane protein</topology>
    </subcellularLocation>
</comment>
<evidence type="ECO:0000313" key="11">
    <source>
        <dbReference type="EMBL" id="QJE74937.1"/>
    </source>
</evidence>
<name>A0A858RC64_9PROT</name>
<evidence type="ECO:0000256" key="9">
    <source>
        <dbReference type="RuleBase" id="RU363032"/>
    </source>
</evidence>
<feature type="transmembrane region" description="Helical" evidence="9">
    <location>
        <begin position="249"/>
        <end position="268"/>
    </location>
</feature>
<evidence type="ECO:0000256" key="1">
    <source>
        <dbReference type="ARBA" id="ARBA00004429"/>
    </source>
</evidence>
<protein>
    <submittedName>
        <fullName evidence="11">ABC transporter permease subunit</fullName>
    </submittedName>
</protein>
<dbReference type="Proteomes" id="UP000501891">
    <property type="component" value="Chromosome"/>
</dbReference>
<keyword evidence="3 9" id="KW-0813">Transport</keyword>
<dbReference type="SUPFAM" id="SSF161098">
    <property type="entry name" value="MetI-like"/>
    <property type="match status" value="2"/>
</dbReference>
<sequence length="380" mass="40094">MNPNDPRVRALLWQALVLGLVALGTWYLASNTMANVARLGVASGYGFLGREAGFQIGETLVAYGPQDPYARAFLVGVLNTLKVAGIGIVLATILGTVVGIARLSRNFLVNRLAAGYVEALRNVPLLLQLFLWYGVLTEGLPGPRQALEPLPGLFLSNRGLKLPGPADDPTWSWVAAAFGLGVLLALAATAWNKGRQARTGKRLPLLPITLGLLLGLPGLVMLAFGGAALDMPVLKGFNFQGGVTLTPELAALLFGLVTYTAAFIAEIVRSGIQAVGHGQTEAALALGLSRGRVLRLVVLPQALRVIIPPTTSQFLNLTKNSSLAVAIGYPDFVSVANTTINQTGQAVEGVAAIMAVFLAVSLSLSALMNWYNRRIALVDR</sequence>
<dbReference type="GO" id="GO:0043190">
    <property type="term" value="C:ATP-binding cassette (ABC) transporter complex"/>
    <property type="evidence" value="ECO:0007669"/>
    <property type="project" value="InterPro"/>
</dbReference>
<dbReference type="AlphaFoldDB" id="A0A858RC64"/>
<dbReference type="GO" id="GO:0022857">
    <property type="term" value="F:transmembrane transporter activity"/>
    <property type="evidence" value="ECO:0007669"/>
    <property type="project" value="InterPro"/>
</dbReference>
<dbReference type="InterPro" id="IPR010065">
    <property type="entry name" value="AA_ABC_transptr_permease_3TM"/>
</dbReference>
<evidence type="ECO:0000259" key="10">
    <source>
        <dbReference type="PROSITE" id="PS50928"/>
    </source>
</evidence>
<feature type="domain" description="ABC transmembrane type-1" evidence="10">
    <location>
        <begin position="77"/>
        <end position="368"/>
    </location>
</feature>
<evidence type="ECO:0000256" key="3">
    <source>
        <dbReference type="ARBA" id="ARBA00022448"/>
    </source>
</evidence>
<feature type="transmembrane region" description="Helical" evidence="9">
    <location>
        <begin position="12"/>
        <end position="29"/>
    </location>
</feature>
<dbReference type="PROSITE" id="PS50928">
    <property type="entry name" value="ABC_TM1"/>
    <property type="match status" value="1"/>
</dbReference>
<dbReference type="InterPro" id="IPR035906">
    <property type="entry name" value="MetI-like_sf"/>
</dbReference>
<dbReference type="CDD" id="cd06261">
    <property type="entry name" value="TM_PBP2"/>
    <property type="match status" value="1"/>
</dbReference>
<gene>
    <name evidence="11" type="ORF">HHL28_16395</name>
</gene>
<keyword evidence="12" id="KW-1185">Reference proteome</keyword>
<dbReference type="PANTHER" id="PTHR30614:SF37">
    <property type="entry name" value="AMINO-ACID ABC TRANSPORTER PERMEASE PROTEIN YHDX-RELATED"/>
    <property type="match status" value="1"/>
</dbReference>
<dbReference type="Pfam" id="PF00528">
    <property type="entry name" value="BPD_transp_1"/>
    <property type="match status" value="1"/>
</dbReference>
<dbReference type="KEGG" id="acru:HHL28_16395"/>
<dbReference type="InterPro" id="IPR043429">
    <property type="entry name" value="ArtM/GltK/GlnP/TcyL/YhdX-like"/>
</dbReference>
<evidence type="ECO:0000256" key="7">
    <source>
        <dbReference type="ARBA" id="ARBA00022989"/>
    </source>
</evidence>
<evidence type="ECO:0000256" key="2">
    <source>
        <dbReference type="ARBA" id="ARBA00010072"/>
    </source>
</evidence>
<evidence type="ECO:0000256" key="4">
    <source>
        <dbReference type="ARBA" id="ARBA00022475"/>
    </source>
</evidence>
<evidence type="ECO:0000313" key="12">
    <source>
        <dbReference type="Proteomes" id="UP000501891"/>
    </source>
</evidence>
<proteinExistence type="inferred from homology"/>
<dbReference type="Gene3D" id="1.10.3720.10">
    <property type="entry name" value="MetI-like"/>
    <property type="match status" value="2"/>
</dbReference>
<keyword evidence="4" id="KW-1003">Cell membrane</keyword>
<dbReference type="NCBIfam" id="TIGR01726">
    <property type="entry name" value="HEQRo_perm_3TM"/>
    <property type="match status" value="1"/>
</dbReference>
<reference evidence="11" key="1">
    <citation type="submission" date="2020-04" db="EMBL/GenBank/DDBJ databases">
        <title>A desert anoxygenic phototrophic bacterium fixes CO2 using RubisCO under aerobic conditions.</title>
        <authorList>
            <person name="Tang K."/>
        </authorList>
    </citation>
    <scope>NUCLEOTIDE SEQUENCE [LARGE SCALE GENOMIC DNA]</scope>
    <source>
        <strain evidence="11">MIMtkB3</strain>
    </source>
</reference>
<comment type="similarity">
    <text evidence="2">Belongs to the binding-protein-dependent transport system permease family. HisMQ subfamily.</text>
</comment>
<feature type="transmembrane region" description="Helical" evidence="9">
    <location>
        <begin position="170"/>
        <end position="191"/>
    </location>
</feature>
<evidence type="ECO:0000256" key="6">
    <source>
        <dbReference type="ARBA" id="ARBA00022970"/>
    </source>
</evidence>
<organism evidence="11 12">
    <name type="scientific">Aerophototrophica crusticola</name>
    <dbReference type="NCBI Taxonomy" id="1709002"/>
    <lineage>
        <taxon>Bacteria</taxon>
        <taxon>Pseudomonadati</taxon>
        <taxon>Pseudomonadota</taxon>
        <taxon>Alphaproteobacteria</taxon>
        <taxon>Rhodospirillales</taxon>
        <taxon>Rhodospirillaceae</taxon>
        <taxon>Aerophototrophica</taxon>
    </lineage>
</organism>
<evidence type="ECO:0000256" key="8">
    <source>
        <dbReference type="ARBA" id="ARBA00023136"/>
    </source>
</evidence>
<keyword evidence="5 9" id="KW-0812">Transmembrane</keyword>